<dbReference type="Pfam" id="PF00501">
    <property type="entry name" value="AMP-binding"/>
    <property type="match status" value="1"/>
</dbReference>
<comment type="catalytic activity">
    <reaction evidence="1">
        <text>acetate + ATP + CoA = acetyl-CoA + AMP + diphosphate</text>
        <dbReference type="Rhea" id="RHEA:23176"/>
        <dbReference type="ChEBI" id="CHEBI:30089"/>
        <dbReference type="ChEBI" id="CHEBI:30616"/>
        <dbReference type="ChEBI" id="CHEBI:33019"/>
        <dbReference type="ChEBI" id="CHEBI:57287"/>
        <dbReference type="ChEBI" id="CHEBI:57288"/>
        <dbReference type="ChEBI" id="CHEBI:456215"/>
        <dbReference type="EC" id="6.2.1.1"/>
    </reaction>
    <physiologicalReaction direction="left-to-right" evidence="1">
        <dbReference type="Rhea" id="RHEA:23177"/>
    </physiologicalReaction>
</comment>
<dbReference type="GO" id="GO:0003987">
    <property type="term" value="F:acetate-CoA ligase activity"/>
    <property type="evidence" value="ECO:0007669"/>
    <property type="project" value="UniProtKB-EC"/>
</dbReference>
<keyword evidence="11" id="KW-1185">Reference proteome</keyword>
<dbReference type="PANTHER" id="PTHR43347:SF3">
    <property type="entry name" value="ACYL-COA SYNTHETASE SHORT-CHAIN FAMILY MEMBER 3, MITOCHONDRIAL"/>
    <property type="match status" value="1"/>
</dbReference>
<dbReference type="Gene3D" id="3.30.300.30">
    <property type="match status" value="1"/>
</dbReference>
<dbReference type="Proteomes" id="UP000749559">
    <property type="component" value="Unassembled WGS sequence"/>
</dbReference>
<evidence type="ECO:0000313" key="11">
    <source>
        <dbReference type="Proteomes" id="UP000749559"/>
    </source>
</evidence>
<evidence type="ECO:0000256" key="2">
    <source>
        <dbReference type="ARBA" id="ARBA00006432"/>
    </source>
</evidence>
<dbReference type="EMBL" id="CAIIXF020000006">
    <property type="protein sequence ID" value="CAH1785554.1"/>
    <property type="molecule type" value="Genomic_DNA"/>
</dbReference>
<evidence type="ECO:0000256" key="8">
    <source>
        <dbReference type="ARBA" id="ARBA00047935"/>
    </source>
</evidence>
<dbReference type="Gene3D" id="3.40.50.12780">
    <property type="entry name" value="N-terminal domain of ligase-like"/>
    <property type="match status" value="1"/>
</dbReference>
<dbReference type="InterPro" id="IPR045851">
    <property type="entry name" value="AMP-bd_C_sf"/>
</dbReference>
<dbReference type="PANTHER" id="PTHR43347">
    <property type="entry name" value="ACYL-COA SYNTHETASE"/>
    <property type="match status" value="1"/>
</dbReference>
<gene>
    <name evidence="10" type="ORF">OFUS_LOCUS11593</name>
</gene>
<protein>
    <recommendedName>
        <fullName evidence="6">Acyl-CoA synthetase short-chain family member 3, mitochondrial</fullName>
        <ecNumber evidence="4">6.2.1.1</ecNumber>
        <ecNumber evidence="3">6.2.1.17</ecNumber>
    </recommendedName>
    <alternativeName>
        <fullName evidence="7">Acetate--CoA ligase 3</fullName>
    </alternativeName>
    <alternativeName>
        <fullName evidence="5">Propionate--CoA ligase</fullName>
    </alternativeName>
</protein>
<evidence type="ECO:0000256" key="9">
    <source>
        <dbReference type="ARBA" id="ARBA00049004"/>
    </source>
</evidence>
<sequence length="688" mass="75772">MAKQVKLFQSLLKHSARLQPNLKCKCTKNVIHSRSLHSGSIYEQKTSWSAVSTYDEAFRRSVETPNEFWGEAAENISWFKKWDRVLDDSNSPHTRWFVGGEMNTCYNCLDRHVEKGFGDMNAIIYDSPVTNTVQRITYTQLLREVAKLAGALSNLGVKKGDRVLIYMPMIPQAMATMLACARLGAVHSLVFGGFAAKELSTRINHAAPKVIVSASCGVEPNRIVDYKPILESAIAQSEHKPDKCIIYQRHGLEKAILDPQMDVNYHDVVSAAKPHDCVPVLATDPLYLLYTSGTTGTPKAIIRPNGGHAVVLYWSMFNSYGIKPGEVWFSGSDLGWVVGHSYICYAPLLHGNTTVLFEGKPVGTPDPGTYWRVIHDHGVAAMFTAPTALRAIRREDPKGAYMKKYFLGHFRELYLAGEHCDHETLEWARDTLQKPVIDHWWQTETGSAITCSNMGLGNNPYPPAGVAGKPVPGWNIKVLRQDMTECDVDELGIIVAKLPLPPCAMSGLYKNDEKFLSAYFKTFPGYYDSTDAGFIDKEGNIAVMSRVDDVINVAGHRLSSGALEEAMLEHPDLAEAAVVGVPDTLKGHVPLGLCVVKSGTKKHSTDIVKEVVQCVRDHIGPVAAFKQAVIVPRLPKTRSGKVARNTIASMASGKSFKVPASIEDPGVYPQLAAIFKQMGYVDLGEPEM</sequence>
<dbReference type="EC" id="6.2.1.17" evidence="3"/>
<evidence type="ECO:0000256" key="6">
    <source>
        <dbReference type="ARBA" id="ARBA00040004"/>
    </source>
</evidence>
<dbReference type="SUPFAM" id="SSF56801">
    <property type="entry name" value="Acetyl-CoA synthetase-like"/>
    <property type="match status" value="1"/>
</dbReference>
<comment type="catalytic activity">
    <reaction evidence="9">
        <text>propanoate + ATP + CoA = propanoyl-CoA + AMP + diphosphate</text>
        <dbReference type="Rhea" id="RHEA:20373"/>
        <dbReference type="ChEBI" id="CHEBI:17272"/>
        <dbReference type="ChEBI" id="CHEBI:30616"/>
        <dbReference type="ChEBI" id="CHEBI:33019"/>
        <dbReference type="ChEBI" id="CHEBI:57287"/>
        <dbReference type="ChEBI" id="CHEBI:57392"/>
        <dbReference type="ChEBI" id="CHEBI:456215"/>
        <dbReference type="EC" id="6.2.1.17"/>
    </reaction>
    <physiologicalReaction direction="left-to-right" evidence="9">
        <dbReference type="Rhea" id="RHEA:20374"/>
    </physiologicalReaction>
</comment>
<evidence type="ECO:0000313" key="10">
    <source>
        <dbReference type="EMBL" id="CAH1785554.1"/>
    </source>
</evidence>
<accession>A0A8J1Y2T2</accession>
<dbReference type="InterPro" id="IPR020845">
    <property type="entry name" value="AMP-binding_CS"/>
</dbReference>
<organism evidence="10 11">
    <name type="scientific">Owenia fusiformis</name>
    <name type="common">Polychaete worm</name>
    <dbReference type="NCBI Taxonomy" id="6347"/>
    <lineage>
        <taxon>Eukaryota</taxon>
        <taxon>Metazoa</taxon>
        <taxon>Spiralia</taxon>
        <taxon>Lophotrochozoa</taxon>
        <taxon>Annelida</taxon>
        <taxon>Polychaeta</taxon>
        <taxon>Sedentaria</taxon>
        <taxon>Canalipalpata</taxon>
        <taxon>Sabellida</taxon>
        <taxon>Oweniida</taxon>
        <taxon>Oweniidae</taxon>
        <taxon>Owenia</taxon>
    </lineage>
</organism>
<evidence type="ECO:0000256" key="5">
    <source>
        <dbReference type="ARBA" id="ARBA00029726"/>
    </source>
</evidence>
<dbReference type="InterPro" id="IPR032387">
    <property type="entry name" value="ACAS_N"/>
</dbReference>
<comment type="caution">
    <text evidence="10">The sequence shown here is derived from an EMBL/GenBank/DDBJ whole genome shotgun (WGS) entry which is preliminary data.</text>
</comment>
<dbReference type="PROSITE" id="PS00455">
    <property type="entry name" value="AMP_BINDING"/>
    <property type="match status" value="1"/>
</dbReference>
<proteinExistence type="inferred from homology"/>
<comment type="similarity">
    <text evidence="2">Belongs to the ATP-dependent AMP-binding enzyme family.</text>
</comment>
<dbReference type="Pfam" id="PF13193">
    <property type="entry name" value="AMP-binding_C"/>
    <property type="match status" value="1"/>
</dbReference>
<dbReference type="FunFam" id="3.40.50.12780:FF:000011">
    <property type="entry name" value="Acetyl-coenzyme A synthetase 2-like, mitochondrial"/>
    <property type="match status" value="1"/>
</dbReference>
<dbReference type="InterPro" id="IPR042099">
    <property type="entry name" value="ANL_N_sf"/>
</dbReference>
<name>A0A8J1Y2T2_OWEFU</name>
<evidence type="ECO:0000256" key="4">
    <source>
        <dbReference type="ARBA" id="ARBA00013275"/>
    </source>
</evidence>
<dbReference type="GO" id="GO:0050218">
    <property type="term" value="F:propionate-CoA ligase activity"/>
    <property type="evidence" value="ECO:0007669"/>
    <property type="project" value="UniProtKB-EC"/>
</dbReference>
<dbReference type="InterPro" id="IPR000873">
    <property type="entry name" value="AMP-dep_synth/lig_dom"/>
</dbReference>
<dbReference type="AlphaFoldDB" id="A0A8J1Y2T2"/>
<dbReference type="GO" id="GO:0005759">
    <property type="term" value="C:mitochondrial matrix"/>
    <property type="evidence" value="ECO:0007669"/>
    <property type="project" value="TreeGrafter"/>
</dbReference>
<evidence type="ECO:0000256" key="1">
    <source>
        <dbReference type="ARBA" id="ARBA00001884"/>
    </source>
</evidence>
<comment type="catalytic activity">
    <reaction evidence="8">
        <text>butanoate + ATP + CoA = butanoyl-CoA + AMP + diphosphate</text>
        <dbReference type="Rhea" id="RHEA:46172"/>
        <dbReference type="ChEBI" id="CHEBI:17968"/>
        <dbReference type="ChEBI" id="CHEBI:30616"/>
        <dbReference type="ChEBI" id="CHEBI:33019"/>
        <dbReference type="ChEBI" id="CHEBI:57287"/>
        <dbReference type="ChEBI" id="CHEBI:57371"/>
        <dbReference type="ChEBI" id="CHEBI:456215"/>
    </reaction>
    <physiologicalReaction direction="left-to-right" evidence="8">
        <dbReference type="Rhea" id="RHEA:46173"/>
    </physiologicalReaction>
</comment>
<reference evidence="10" key="1">
    <citation type="submission" date="2022-03" db="EMBL/GenBank/DDBJ databases">
        <authorList>
            <person name="Martin C."/>
        </authorList>
    </citation>
    <scope>NUCLEOTIDE SEQUENCE</scope>
</reference>
<evidence type="ECO:0000256" key="7">
    <source>
        <dbReference type="ARBA" id="ARBA00042755"/>
    </source>
</evidence>
<dbReference type="Pfam" id="PF16177">
    <property type="entry name" value="ACAS_N"/>
    <property type="match status" value="1"/>
</dbReference>
<dbReference type="OrthoDB" id="10253869at2759"/>
<dbReference type="EC" id="6.2.1.1" evidence="4"/>
<dbReference type="InterPro" id="IPR025110">
    <property type="entry name" value="AMP-bd_C"/>
</dbReference>
<evidence type="ECO:0000256" key="3">
    <source>
        <dbReference type="ARBA" id="ARBA00012985"/>
    </source>
</evidence>